<comment type="similarity">
    <text evidence="10">Belongs to the MurCDEF family. MurF subfamily.</text>
</comment>
<dbReference type="SUPFAM" id="SSF53623">
    <property type="entry name" value="MurD-like peptide ligases, catalytic domain"/>
    <property type="match status" value="1"/>
</dbReference>
<dbReference type="InterPro" id="IPR005863">
    <property type="entry name" value="UDP-N-AcMur_synth"/>
</dbReference>
<dbReference type="InterPro" id="IPR000713">
    <property type="entry name" value="Mur_ligase_N"/>
</dbReference>
<comment type="catalytic activity">
    <reaction evidence="10 11">
        <text>D-alanyl-D-alanine + UDP-N-acetyl-alpha-D-muramoyl-L-alanyl-gamma-D-glutamyl-meso-2,6-diaminopimelate + ATP = UDP-N-acetyl-alpha-D-muramoyl-L-alanyl-gamma-D-glutamyl-meso-2,6-diaminopimeloyl-D-alanyl-D-alanine + ADP + phosphate + H(+)</text>
        <dbReference type="Rhea" id="RHEA:28374"/>
        <dbReference type="ChEBI" id="CHEBI:15378"/>
        <dbReference type="ChEBI" id="CHEBI:30616"/>
        <dbReference type="ChEBI" id="CHEBI:43474"/>
        <dbReference type="ChEBI" id="CHEBI:57822"/>
        <dbReference type="ChEBI" id="CHEBI:61386"/>
        <dbReference type="ChEBI" id="CHEBI:83905"/>
        <dbReference type="ChEBI" id="CHEBI:456216"/>
        <dbReference type="EC" id="6.3.2.10"/>
    </reaction>
</comment>
<dbReference type="SUPFAM" id="SSF63418">
    <property type="entry name" value="MurE/MurF N-terminal domain"/>
    <property type="match status" value="1"/>
</dbReference>
<dbReference type="AlphaFoldDB" id="A0A542YRI4"/>
<evidence type="ECO:0000256" key="8">
    <source>
        <dbReference type="ARBA" id="ARBA00023306"/>
    </source>
</evidence>
<dbReference type="InterPro" id="IPR036615">
    <property type="entry name" value="Mur_ligase_C_dom_sf"/>
</dbReference>
<feature type="domain" description="Mur ligase central" evidence="14">
    <location>
        <begin position="112"/>
        <end position="300"/>
    </location>
</feature>
<dbReference type="GO" id="GO:0071555">
    <property type="term" value="P:cell wall organization"/>
    <property type="evidence" value="ECO:0007669"/>
    <property type="project" value="UniProtKB-KW"/>
</dbReference>
<feature type="binding site" evidence="10">
    <location>
        <begin position="114"/>
        <end position="120"/>
    </location>
    <ligand>
        <name>ATP</name>
        <dbReference type="ChEBI" id="CHEBI:30616"/>
    </ligand>
</feature>
<evidence type="ECO:0000256" key="3">
    <source>
        <dbReference type="ARBA" id="ARBA00022618"/>
    </source>
</evidence>
<comment type="caution">
    <text evidence="15">The sequence shown here is derived from an EMBL/GenBank/DDBJ whole genome shotgun (WGS) entry which is preliminary data.</text>
</comment>
<keyword evidence="9 10" id="KW-0961">Cell wall biogenesis/degradation</keyword>
<dbReference type="InterPro" id="IPR036565">
    <property type="entry name" value="Mur-like_cat_sf"/>
</dbReference>
<sequence>MIPLSLHEVAAVTGGRVFPAGSGDVLVRTAVVTDSREADPGSLYVARQGEHADGHDFVAGAAERGAVAALTDREVSELPCVVTPDVQQAFADLGREVVDRCTAAGGLRIIGITGSSGKTSTKDLMAQVVAGLGETVAPIASYNSEVGVPLTVCRLVESTAYLVAEMGASGVGHIEYLTRIAPPSIGVVLNVGTAHLGEFGSRQAIADTKAELVRALPADGLAVLNADDAVVAAMAEKTSARVLLVGTGPDAQVRAEDIRVDARGRAGFRLLLPGAEPQDVQLRLHGPHHVGNALSVAAVAQELGMEAPEIARALGEAGPVSRWRMEVHELPGGITLVNDAYNANPDSMRAALRSLASMRGTGRTFAVVGEMRELGEDSAAEHRAVGELAAQLGIDAVVTVGPGALPVAEGFESAGATRPGGPGAVFRTEDADAARTLLEQELGEGDVALLKSSRDSGLRLLGDAIVEAAEASD</sequence>
<evidence type="ECO:0000256" key="2">
    <source>
        <dbReference type="ARBA" id="ARBA00022598"/>
    </source>
</evidence>
<keyword evidence="2 10" id="KW-0436">Ligase</keyword>
<dbReference type="Gene3D" id="3.90.190.20">
    <property type="entry name" value="Mur ligase, C-terminal domain"/>
    <property type="match status" value="1"/>
</dbReference>
<feature type="domain" description="Mur ligase C-terminal" evidence="13">
    <location>
        <begin position="324"/>
        <end position="454"/>
    </location>
</feature>
<dbReference type="Proteomes" id="UP000319516">
    <property type="component" value="Unassembled WGS sequence"/>
</dbReference>
<dbReference type="InterPro" id="IPR035911">
    <property type="entry name" value="MurE/MurF_N"/>
</dbReference>
<comment type="function">
    <text evidence="10 11">Involved in cell wall formation. Catalyzes the final step in the synthesis of UDP-N-acetylmuramoyl-pentapeptide, the precursor of murein.</text>
</comment>
<gene>
    <name evidence="10" type="primary">murF</name>
    <name evidence="15" type="ORF">FB467_1645</name>
</gene>
<evidence type="ECO:0000256" key="9">
    <source>
        <dbReference type="ARBA" id="ARBA00023316"/>
    </source>
</evidence>
<dbReference type="Pfam" id="PF02875">
    <property type="entry name" value="Mur_ligase_C"/>
    <property type="match status" value="1"/>
</dbReference>
<evidence type="ECO:0000313" key="15">
    <source>
        <dbReference type="EMBL" id="TQL50534.1"/>
    </source>
</evidence>
<dbReference type="InterPro" id="IPR013221">
    <property type="entry name" value="Mur_ligase_cen"/>
</dbReference>
<dbReference type="GO" id="GO:0008766">
    <property type="term" value="F:UDP-N-acetylmuramoylalanyl-D-glutamyl-2,6-diaminopimelate-D-alanyl-D-alanine ligase activity"/>
    <property type="evidence" value="ECO:0007669"/>
    <property type="project" value="RHEA"/>
</dbReference>
<keyword evidence="8 10" id="KW-0131">Cell cycle</keyword>
<dbReference type="PANTHER" id="PTHR43024:SF1">
    <property type="entry name" value="UDP-N-ACETYLMURAMOYL-TRIPEPTIDE--D-ALANYL-D-ALANINE LIGASE"/>
    <property type="match status" value="1"/>
</dbReference>
<keyword evidence="3 10" id="KW-0132">Cell division</keyword>
<evidence type="ECO:0000259" key="12">
    <source>
        <dbReference type="Pfam" id="PF01225"/>
    </source>
</evidence>
<evidence type="ECO:0000259" key="14">
    <source>
        <dbReference type="Pfam" id="PF08245"/>
    </source>
</evidence>
<keyword evidence="7 10" id="KW-0573">Peptidoglycan synthesis</keyword>
<dbReference type="Gene3D" id="3.40.1190.10">
    <property type="entry name" value="Mur-like, catalytic domain"/>
    <property type="match status" value="1"/>
</dbReference>
<proteinExistence type="inferred from homology"/>
<dbReference type="Pfam" id="PF08245">
    <property type="entry name" value="Mur_ligase_M"/>
    <property type="match status" value="1"/>
</dbReference>
<feature type="domain" description="Mur ligase N-terminal catalytic" evidence="12">
    <location>
        <begin position="31"/>
        <end position="83"/>
    </location>
</feature>
<dbReference type="InterPro" id="IPR051046">
    <property type="entry name" value="MurCDEF_CellWall_CoF430Synth"/>
</dbReference>
<keyword evidence="5 10" id="KW-0067">ATP-binding</keyword>
<dbReference type="GO" id="GO:0051301">
    <property type="term" value="P:cell division"/>
    <property type="evidence" value="ECO:0007669"/>
    <property type="project" value="UniProtKB-KW"/>
</dbReference>
<dbReference type="Gene3D" id="3.40.1390.10">
    <property type="entry name" value="MurE/MurF, N-terminal domain"/>
    <property type="match status" value="1"/>
</dbReference>
<organism evidence="15 16">
    <name type="scientific">Ornithinicoccus hortensis</name>
    <dbReference type="NCBI Taxonomy" id="82346"/>
    <lineage>
        <taxon>Bacteria</taxon>
        <taxon>Bacillati</taxon>
        <taxon>Actinomycetota</taxon>
        <taxon>Actinomycetes</taxon>
        <taxon>Micrococcales</taxon>
        <taxon>Intrasporangiaceae</taxon>
        <taxon>Ornithinicoccus</taxon>
    </lineage>
</organism>
<keyword evidence="4 10" id="KW-0547">Nucleotide-binding</keyword>
<evidence type="ECO:0000256" key="1">
    <source>
        <dbReference type="ARBA" id="ARBA00022490"/>
    </source>
</evidence>
<keyword evidence="6 10" id="KW-0133">Cell shape</keyword>
<dbReference type="GO" id="GO:0005524">
    <property type="term" value="F:ATP binding"/>
    <property type="evidence" value="ECO:0007669"/>
    <property type="project" value="UniProtKB-UniRule"/>
</dbReference>
<dbReference type="SUPFAM" id="SSF53244">
    <property type="entry name" value="MurD-like peptide ligases, peptide-binding domain"/>
    <property type="match status" value="1"/>
</dbReference>
<dbReference type="PANTHER" id="PTHR43024">
    <property type="entry name" value="UDP-N-ACETYLMURAMOYL-TRIPEPTIDE--D-ALANYL-D-ALANINE LIGASE"/>
    <property type="match status" value="1"/>
</dbReference>
<evidence type="ECO:0000256" key="5">
    <source>
        <dbReference type="ARBA" id="ARBA00022840"/>
    </source>
</evidence>
<keyword evidence="16" id="KW-1185">Reference proteome</keyword>
<dbReference type="InterPro" id="IPR004101">
    <property type="entry name" value="Mur_ligase_C"/>
</dbReference>
<dbReference type="RefSeq" id="WP_141784658.1">
    <property type="nucleotide sequence ID" value="NZ_BAAAIK010000002.1"/>
</dbReference>
<dbReference type="GO" id="GO:0047480">
    <property type="term" value="F:UDP-N-acetylmuramoyl-tripeptide-D-alanyl-D-alanine ligase activity"/>
    <property type="evidence" value="ECO:0007669"/>
    <property type="project" value="UniProtKB-UniRule"/>
</dbReference>
<dbReference type="HAMAP" id="MF_02019">
    <property type="entry name" value="MurF"/>
    <property type="match status" value="1"/>
</dbReference>
<dbReference type="GO" id="GO:0005737">
    <property type="term" value="C:cytoplasm"/>
    <property type="evidence" value="ECO:0007669"/>
    <property type="project" value="UniProtKB-SubCell"/>
</dbReference>
<evidence type="ECO:0000256" key="10">
    <source>
        <dbReference type="HAMAP-Rule" id="MF_02019"/>
    </source>
</evidence>
<comment type="pathway">
    <text evidence="10 11">Cell wall biogenesis; peptidoglycan biosynthesis.</text>
</comment>
<evidence type="ECO:0000256" key="6">
    <source>
        <dbReference type="ARBA" id="ARBA00022960"/>
    </source>
</evidence>
<evidence type="ECO:0000313" key="16">
    <source>
        <dbReference type="Proteomes" id="UP000319516"/>
    </source>
</evidence>
<protein>
    <recommendedName>
        <fullName evidence="10 11">UDP-N-acetylmuramoyl-tripeptide--D-alanyl-D-alanine ligase</fullName>
        <ecNumber evidence="10 11">6.3.2.10</ecNumber>
    </recommendedName>
    <alternativeName>
        <fullName evidence="10">D-alanyl-D-alanine-adding enzyme</fullName>
    </alternativeName>
</protein>
<name>A0A542YRI4_9MICO</name>
<dbReference type="OrthoDB" id="9800958at2"/>
<dbReference type="EC" id="6.3.2.10" evidence="10 11"/>
<dbReference type="UniPathway" id="UPA00219"/>
<dbReference type="Pfam" id="PF01225">
    <property type="entry name" value="Mur_ligase"/>
    <property type="match status" value="1"/>
</dbReference>
<evidence type="ECO:0000256" key="11">
    <source>
        <dbReference type="RuleBase" id="RU004136"/>
    </source>
</evidence>
<accession>A0A542YRI4</accession>
<keyword evidence="1 10" id="KW-0963">Cytoplasm</keyword>
<dbReference type="GO" id="GO:0008360">
    <property type="term" value="P:regulation of cell shape"/>
    <property type="evidence" value="ECO:0007669"/>
    <property type="project" value="UniProtKB-KW"/>
</dbReference>
<evidence type="ECO:0000256" key="4">
    <source>
        <dbReference type="ARBA" id="ARBA00022741"/>
    </source>
</evidence>
<evidence type="ECO:0000256" key="7">
    <source>
        <dbReference type="ARBA" id="ARBA00022984"/>
    </source>
</evidence>
<dbReference type="NCBIfam" id="TIGR01143">
    <property type="entry name" value="murF"/>
    <property type="match status" value="1"/>
</dbReference>
<comment type="subcellular location">
    <subcellularLocation>
        <location evidence="10 11">Cytoplasm</location>
    </subcellularLocation>
</comment>
<evidence type="ECO:0000259" key="13">
    <source>
        <dbReference type="Pfam" id="PF02875"/>
    </source>
</evidence>
<reference evidence="15 16" key="1">
    <citation type="submission" date="2019-06" db="EMBL/GenBank/DDBJ databases">
        <title>Sequencing the genomes of 1000 actinobacteria strains.</title>
        <authorList>
            <person name="Klenk H.-P."/>
        </authorList>
    </citation>
    <scope>NUCLEOTIDE SEQUENCE [LARGE SCALE GENOMIC DNA]</scope>
    <source>
        <strain evidence="15 16">DSM 12335</strain>
    </source>
</reference>
<dbReference type="EMBL" id="VFOP01000001">
    <property type="protein sequence ID" value="TQL50534.1"/>
    <property type="molecule type" value="Genomic_DNA"/>
</dbReference>
<dbReference type="GO" id="GO:0009252">
    <property type="term" value="P:peptidoglycan biosynthetic process"/>
    <property type="evidence" value="ECO:0007669"/>
    <property type="project" value="UniProtKB-UniRule"/>
</dbReference>